<dbReference type="EMBL" id="CP019605">
    <property type="protein sequence ID" value="AQP44465.1"/>
    <property type="molecule type" value="Genomic_DNA"/>
</dbReference>
<dbReference type="Gene3D" id="2.40.10.170">
    <property type="match status" value="1"/>
</dbReference>
<evidence type="ECO:0000313" key="2">
    <source>
        <dbReference type="Proteomes" id="UP000188324"/>
    </source>
</evidence>
<dbReference type="KEGG" id="tfl:RPIT_06265"/>
<dbReference type="AlphaFoldDB" id="A0A1Q2CEI4"/>
<proteinExistence type="predicted"/>
<reference evidence="1 2" key="1">
    <citation type="journal article" date="2016" name="Int. J. Syst. Evol. Microbiol.">
        <title>Tessaracoccus flavus sp. nov., isolated from the drainage system of a lindane-producing factory.</title>
        <authorList>
            <person name="Kumari R."/>
            <person name="Singh P."/>
            <person name="Schumann P."/>
            <person name="Lal R."/>
        </authorList>
    </citation>
    <scope>NUCLEOTIDE SEQUENCE [LARGE SCALE GENOMIC DNA]</scope>
    <source>
        <strain evidence="1 2">RP1T</strain>
    </source>
</reference>
<dbReference type="InterPro" id="IPR048792">
    <property type="entry name" value="CarD_C"/>
</dbReference>
<protein>
    <submittedName>
        <fullName evidence="1">Uncharacterized protein</fullName>
    </submittedName>
</protein>
<dbReference type="SMART" id="SM01058">
    <property type="entry name" value="CarD_TRCF"/>
    <property type="match status" value="1"/>
</dbReference>
<dbReference type="RefSeq" id="WP_077341618.1">
    <property type="nucleotide sequence ID" value="NZ_CP019605.1"/>
</dbReference>
<sequence>MQFNQGQTVIHPHHGPATVTGLLSRTIKGKVIEYLELTVCDTGLTVSIPLTKCETVGIRAVAGSSMLADICAVLTAPTGQIENQWARRYKAQRMEAATGDPLRIAAVVRDLIRRREEKGMSLAERDLLKEASAPLLAEIALATGASEEKATVVLHSLVLEGSAEVLAHIDDLGVPAA</sequence>
<dbReference type="InterPro" id="IPR003711">
    <property type="entry name" value="CarD-like/TRCF_RID"/>
</dbReference>
<keyword evidence="2" id="KW-1185">Reference proteome</keyword>
<dbReference type="Gene3D" id="1.20.58.1290">
    <property type="entry name" value="CarD-like, C-terminal domain"/>
    <property type="match status" value="1"/>
</dbReference>
<dbReference type="SUPFAM" id="SSF141259">
    <property type="entry name" value="CarD-like"/>
    <property type="match status" value="1"/>
</dbReference>
<dbReference type="Pfam" id="PF02559">
    <property type="entry name" value="CarD_TRCF_RID"/>
    <property type="match status" value="1"/>
</dbReference>
<dbReference type="Proteomes" id="UP000188324">
    <property type="component" value="Chromosome"/>
</dbReference>
<dbReference type="InterPro" id="IPR036101">
    <property type="entry name" value="CarD-like/TRCF_RID_sf"/>
</dbReference>
<dbReference type="PANTHER" id="PTHR38447:SF1">
    <property type="entry name" value="RNA POLYMERASE-BINDING TRANSCRIPTION FACTOR CARD"/>
    <property type="match status" value="1"/>
</dbReference>
<name>A0A1Q2CEI4_9ACTN</name>
<dbReference type="InterPro" id="IPR042215">
    <property type="entry name" value="CarD-like_C"/>
</dbReference>
<dbReference type="InterPro" id="IPR052531">
    <property type="entry name" value="CarD-like_regulator"/>
</dbReference>
<dbReference type="STRING" id="1610493.RPIT_06265"/>
<dbReference type="PANTHER" id="PTHR38447">
    <property type="entry name" value="TRANSCRIPTION FACTOR YDEB-RELATED"/>
    <property type="match status" value="1"/>
</dbReference>
<accession>A0A1Q2CEI4</accession>
<dbReference type="Pfam" id="PF21095">
    <property type="entry name" value="CarD_C"/>
    <property type="match status" value="1"/>
</dbReference>
<gene>
    <name evidence="1" type="ORF">RPIT_06265</name>
</gene>
<evidence type="ECO:0000313" key="1">
    <source>
        <dbReference type="EMBL" id="AQP44465.1"/>
    </source>
</evidence>
<dbReference type="GO" id="GO:0009303">
    <property type="term" value="P:rRNA transcription"/>
    <property type="evidence" value="ECO:0007669"/>
    <property type="project" value="TreeGrafter"/>
</dbReference>
<dbReference type="OrthoDB" id="4966216at2"/>
<organism evidence="1 2">
    <name type="scientific">Tessaracoccus flavus</name>
    <dbReference type="NCBI Taxonomy" id="1610493"/>
    <lineage>
        <taxon>Bacteria</taxon>
        <taxon>Bacillati</taxon>
        <taxon>Actinomycetota</taxon>
        <taxon>Actinomycetes</taxon>
        <taxon>Propionibacteriales</taxon>
        <taxon>Propionibacteriaceae</taxon>
        <taxon>Tessaracoccus</taxon>
    </lineage>
</organism>